<feature type="region of interest" description="Disordered" evidence="1">
    <location>
        <begin position="557"/>
        <end position="583"/>
    </location>
</feature>
<feature type="compositionally biased region" description="Polar residues" evidence="1">
    <location>
        <begin position="570"/>
        <end position="583"/>
    </location>
</feature>
<dbReference type="Gene3D" id="3.10.100.10">
    <property type="entry name" value="Mannose-Binding Protein A, subunit A"/>
    <property type="match status" value="1"/>
</dbReference>
<keyword evidence="6" id="KW-1185">Reference proteome</keyword>
<dbReference type="InterPro" id="IPR050111">
    <property type="entry name" value="C-type_lectin/snaclec_domain"/>
</dbReference>
<name>A0AAD9K097_9ANNE</name>
<dbReference type="SMART" id="SM00034">
    <property type="entry name" value="CLECT"/>
    <property type="match status" value="1"/>
</dbReference>
<dbReference type="PANTHER" id="PTHR22803">
    <property type="entry name" value="MANNOSE, PHOSPHOLIPASE, LECTIN RECEPTOR RELATED"/>
    <property type="match status" value="1"/>
</dbReference>
<keyword evidence="2" id="KW-1133">Transmembrane helix</keyword>
<accession>A0AAD9K097</accession>
<evidence type="ECO:0000313" key="5">
    <source>
        <dbReference type="EMBL" id="KAK2162317.1"/>
    </source>
</evidence>
<keyword evidence="3" id="KW-0732">Signal</keyword>
<gene>
    <name evidence="5" type="ORF">LSH36_100g01034</name>
</gene>
<dbReference type="InterPro" id="IPR016187">
    <property type="entry name" value="CTDL_fold"/>
</dbReference>
<feature type="signal peptide" evidence="3">
    <location>
        <begin position="1"/>
        <end position="26"/>
    </location>
</feature>
<dbReference type="InterPro" id="IPR016186">
    <property type="entry name" value="C-type_lectin-like/link_sf"/>
</dbReference>
<dbReference type="Pfam" id="PF00059">
    <property type="entry name" value="Lectin_C"/>
    <property type="match status" value="1"/>
</dbReference>
<comment type="caution">
    <text evidence="5">The sequence shown here is derived from an EMBL/GenBank/DDBJ whole genome shotgun (WGS) entry which is preliminary data.</text>
</comment>
<feature type="chain" id="PRO_5041946218" description="C-type lectin domain-containing protein" evidence="3">
    <location>
        <begin position="27"/>
        <end position="583"/>
    </location>
</feature>
<keyword evidence="2" id="KW-0472">Membrane</keyword>
<organism evidence="5 6">
    <name type="scientific">Paralvinella palmiformis</name>
    <dbReference type="NCBI Taxonomy" id="53620"/>
    <lineage>
        <taxon>Eukaryota</taxon>
        <taxon>Metazoa</taxon>
        <taxon>Spiralia</taxon>
        <taxon>Lophotrochozoa</taxon>
        <taxon>Annelida</taxon>
        <taxon>Polychaeta</taxon>
        <taxon>Sedentaria</taxon>
        <taxon>Canalipalpata</taxon>
        <taxon>Terebellida</taxon>
        <taxon>Terebelliformia</taxon>
        <taxon>Alvinellidae</taxon>
        <taxon>Paralvinella</taxon>
    </lineage>
</organism>
<feature type="transmembrane region" description="Helical" evidence="2">
    <location>
        <begin position="265"/>
        <end position="287"/>
    </location>
</feature>
<evidence type="ECO:0000256" key="3">
    <source>
        <dbReference type="SAM" id="SignalP"/>
    </source>
</evidence>
<evidence type="ECO:0000256" key="1">
    <source>
        <dbReference type="SAM" id="MobiDB-lite"/>
    </source>
</evidence>
<feature type="domain" description="C-type lectin" evidence="4">
    <location>
        <begin position="46"/>
        <end position="163"/>
    </location>
</feature>
<dbReference type="PROSITE" id="PS51257">
    <property type="entry name" value="PROKAR_LIPOPROTEIN"/>
    <property type="match status" value="1"/>
</dbReference>
<evidence type="ECO:0000256" key="2">
    <source>
        <dbReference type="SAM" id="Phobius"/>
    </source>
</evidence>
<dbReference type="CDD" id="cd00037">
    <property type="entry name" value="CLECT"/>
    <property type="match status" value="1"/>
</dbReference>
<dbReference type="AlphaFoldDB" id="A0AAD9K097"/>
<dbReference type="EMBL" id="JAODUP010000100">
    <property type="protein sequence ID" value="KAK2162317.1"/>
    <property type="molecule type" value="Genomic_DNA"/>
</dbReference>
<evidence type="ECO:0000259" key="4">
    <source>
        <dbReference type="PROSITE" id="PS50041"/>
    </source>
</evidence>
<keyword evidence="2" id="KW-0812">Transmembrane</keyword>
<protein>
    <recommendedName>
        <fullName evidence="4">C-type lectin domain-containing protein</fullName>
    </recommendedName>
</protein>
<dbReference type="PROSITE" id="PS50041">
    <property type="entry name" value="C_TYPE_LECTIN_2"/>
    <property type="match status" value="1"/>
</dbReference>
<feature type="region of interest" description="Disordered" evidence="1">
    <location>
        <begin position="196"/>
        <end position="239"/>
    </location>
</feature>
<dbReference type="SUPFAM" id="SSF56436">
    <property type="entry name" value="C-type lectin-like"/>
    <property type="match status" value="1"/>
</dbReference>
<sequence length="583" mass="65445">MGVTELKSWFIAVVVNVWCILALSAACDPNKSRCPCLRYTYKMATYNSKCFQFYYGSKTWKEAKDYCTQQGGRLAMVNDPETFDFIRSTLNSFSWNAADLWIGAHDLVNELKWMWTNYRGEPDVSMTWSFWAPEHPGSWFHSYKDCVLMKKDHGQWKWHEAMCHTFPFEYKFICEYEMVPVASDEAGSLHQAYNPELKTSAPHSSSPGPQYTIIRHGNDHREQPKGEHRKINDDDSSKMSHVDLLNRDQGAIAENTDEDRHHVPIYIVVIAFICGTAFTLAIMLFIFMRRRRKRKALEVQYPDVVYHAHPGHVDGTQSQMCATGAAAGAAPVCATTGKLCKVAVDMGAEACVCAEQTNVGVHDPTKRKVTPNVYVSASELQQRDMRNNNTNGMIRSTSEGHLATATERVESPTDSSLCSSLNNLDEAPPTYDEACATVPRENTVIHEPHYQYVNHERKSSERDLSCGGAIPKQSNKMQTAVYLSMDGSNKSSPTTSLIGSRSSINMSIANESHQDKDASQYLPMSLGDLPPIPTDDGYEIPVSRRVKPEALREINQASIYSEIPDGEVQSPDTENEQIYSTID</sequence>
<evidence type="ECO:0000313" key="6">
    <source>
        <dbReference type="Proteomes" id="UP001208570"/>
    </source>
</evidence>
<feature type="compositionally biased region" description="Basic and acidic residues" evidence="1">
    <location>
        <begin position="216"/>
        <end position="239"/>
    </location>
</feature>
<dbReference type="InterPro" id="IPR001304">
    <property type="entry name" value="C-type_lectin-like"/>
</dbReference>
<proteinExistence type="predicted"/>
<dbReference type="Proteomes" id="UP001208570">
    <property type="component" value="Unassembled WGS sequence"/>
</dbReference>
<reference evidence="5" key="1">
    <citation type="journal article" date="2023" name="Mol. Biol. Evol.">
        <title>Third-Generation Sequencing Reveals the Adaptive Role of the Epigenome in Three Deep-Sea Polychaetes.</title>
        <authorList>
            <person name="Perez M."/>
            <person name="Aroh O."/>
            <person name="Sun Y."/>
            <person name="Lan Y."/>
            <person name="Juniper S.K."/>
            <person name="Young C.R."/>
            <person name="Angers B."/>
            <person name="Qian P.Y."/>
        </authorList>
    </citation>
    <scope>NUCLEOTIDE SEQUENCE</scope>
    <source>
        <strain evidence="5">P08H-3</strain>
    </source>
</reference>